<accession>A0A139A6Y4</accession>
<protein>
    <submittedName>
        <fullName evidence="1">Uncharacterized protein</fullName>
    </submittedName>
</protein>
<proteinExistence type="predicted"/>
<dbReference type="AlphaFoldDB" id="A0A139A6Y4"/>
<keyword evidence="2" id="KW-1185">Reference proteome</keyword>
<gene>
    <name evidence="1" type="ORF">M427DRAFT_392368</name>
</gene>
<dbReference type="OrthoDB" id="185373at2759"/>
<dbReference type="EMBL" id="KQ965786">
    <property type="protein sequence ID" value="KXS12582.1"/>
    <property type="molecule type" value="Genomic_DNA"/>
</dbReference>
<dbReference type="Proteomes" id="UP000070544">
    <property type="component" value="Unassembled WGS sequence"/>
</dbReference>
<evidence type="ECO:0000313" key="1">
    <source>
        <dbReference type="EMBL" id="KXS12582.1"/>
    </source>
</evidence>
<organism evidence="1 2">
    <name type="scientific">Gonapodya prolifera (strain JEL478)</name>
    <name type="common">Monoblepharis prolifera</name>
    <dbReference type="NCBI Taxonomy" id="1344416"/>
    <lineage>
        <taxon>Eukaryota</taxon>
        <taxon>Fungi</taxon>
        <taxon>Fungi incertae sedis</taxon>
        <taxon>Chytridiomycota</taxon>
        <taxon>Chytridiomycota incertae sedis</taxon>
        <taxon>Monoblepharidomycetes</taxon>
        <taxon>Monoblepharidales</taxon>
        <taxon>Gonapodyaceae</taxon>
        <taxon>Gonapodya</taxon>
    </lineage>
</organism>
<reference evidence="1 2" key="1">
    <citation type="journal article" date="2015" name="Genome Biol. Evol.">
        <title>Phylogenomic analyses indicate that early fungi evolved digesting cell walls of algal ancestors of land plants.</title>
        <authorList>
            <person name="Chang Y."/>
            <person name="Wang S."/>
            <person name="Sekimoto S."/>
            <person name="Aerts A.L."/>
            <person name="Choi C."/>
            <person name="Clum A."/>
            <person name="LaButti K.M."/>
            <person name="Lindquist E.A."/>
            <person name="Yee Ngan C."/>
            <person name="Ohm R.A."/>
            <person name="Salamov A.A."/>
            <person name="Grigoriev I.V."/>
            <person name="Spatafora J.W."/>
            <person name="Berbee M.L."/>
        </authorList>
    </citation>
    <scope>NUCLEOTIDE SEQUENCE [LARGE SCALE GENOMIC DNA]</scope>
    <source>
        <strain evidence="1 2">JEL478</strain>
    </source>
</reference>
<evidence type="ECO:0000313" key="2">
    <source>
        <dbReference type="Proteomes" id="UP000070544"/>
    </source>
</evidence>
<sequence>MQRELRERWRRRSPDPRWRLWGRRSSMQSWRTSRPRLVSRFIRRFVVTINSPPLYFTQDLPSAQRIFEMARALSGRPDPVLHAMMVAAHSSIAGDVAGSEEVFERYPGKKDARMYEALITAYGEWEDSRVVFGQSLNICF</sequence>
<name>A0A139A6Y4_GONPJ</name>